<evidence type="ECO:0000313" key="3">
    <source>
        <dbReference type="EMBL" id="MBW40743.1"/>
    </source>
</evidence>
<feature type="chain" id="PRO_5014682359" evidence="2">
    <location>
        <begin position="22"/>
        <end position="132"/>
    </location>
</feature>
<feature type="signal peptide" evidence="2">
    <location>
        <begin position="1"/>
        <end position="21"/>
    </location>
</feature>
<feature type="region of interest" description="Disordered" evidence="1">
    <location>
        <begin position="85"/>
        <end position="107"/>
    </location>
</feature>
<evidence type="ECO:0000256" key="2">
    <source>
        <dbReference type="SAM" id="SignalP"/>
    </source>
</evidence>
<organism evidence="3">
    <name type="scientific">Anopheles triannulatus</name>
    <dbReference type="NCBI Taxonomy" id="58253"/>
    <lineage>
        <taxon>Eukaryota</taxon>
        <taxon>Metazoa</taxon>
        <taxon>Ecdysozoa</taxon>
        <taxon>Arthropoda</taxon>
        <taxon>Hexapoda</taxon>
        <taxon>Insecta</taxon>
        <taxon>Pterygota</taxon>
        <taxon>Neoptera</taxon>
        <taxon>Endopterygota</taxon>
        <taxon>Diptera</taxon>
        <taxon>Nematocera</taxon>
        <taxon>Culicoidea</taxon>
        <taxon>Culicidae</taxon>
        <taxon>Anophelinae</taxon>
        <taxon>Anopheles</taxon>
    </lineage>
</organism>
<dbReference type="AlphaFoldDB" id="A0A2M4AIY9"/>
<reference evidence="3" key="1">
    <citation type="submission" date="2018-01" db="EMBL/GenBank/DDBJ databases">
        <title>An insight into the sialome of Amazonian anophelines.</title>
        <authorList>
            <person name="Ribeiro J.M."/>
            <person name="Scarpassa V."/>
            <person name="Calvo E."/>
        </authorList>
    </citation>
    <scope>NUCLEOTIDE SEQUENCE</scope>
    <source>
        <tissue evidence="3">Salivary glands</tissue>
    </source>
</reference>
<keyword evidence="2" id="KW-0732">Signal</keyword>
<dbReference type="EMBL" id="GGFK01007422">
    <property type="protein sequence ID" value="MBW40743.1"/>
    <property type="molecule type" value="Transcribed_RNA"/>
</dbReference>
<name>A0A2M4AIY9_9DIPT</name>
<accession>A0A2M4AIY9</accession>
<proteinExistence type="predicted"/>
<evidence type="ECO:0000256" key="1">
    <source>
        <dbReference type="SAM" id="MobiDB-lite"/>
    </source>
</evidence>
<sequence length="132" mass="14520">MFFHKTCWLVLTVLFIGSSLSLPARDDGKDSQDLSELGSPNGTIHEEVVVGASLYVRKKPERSRQLLQPGQPNTNSRIVKREIRVQQAEGYDQSKSHNDKSSVGAAEVLKRTKGAITGSSKTTAVPRHVNHL</sequence>
<protein>
    <submittedName>
        <fullName evidence="3">Putative secreted protein</fullName>
    </submittedName>
</protein>